<dbReference type="WBParaSite" id="maker-PairedContig_1854-snap-gene-0.13-mRNA-1">
    <property type="protein sequence ID" value="maker-PairedContig_1854-snap-gene-0.13-mRNA-1"/>
    <property type="gene ID" value="maker-PairedContig_1854-snap-gene-0.13"/>
</dbReference>
<keyword evidence="2 13" id="KW-0808">Transferase</keyword>
<dbReference type="GO" id="GO:0005524">
    <property type="term" value="F:ATP binding"/>
    <property type="evidence" value="ECO:0007669"/>
    <property type="project" value="UniProtKB-UniRule"/>
</dbReference>
<dbReference type="PIRSF" id="PIRSF000654">
    <property type="entry name" value="Integrin-linked_kinase"/>
    <property type="match status" value="1"/>
</dbReference>
<feature type="domain" description="Protein kinase" evidence="14">
    <location>
        <begin position="53"/>
        <end position="329"/>
    </location>
</feature>
<proteinExistence type="inferred from homology"/>
<reference evidence="15" key="1">
    <citation type="submission" date="2016-11" db="UniProtKB">
        <authorList>
            <consortium name="WormBaseParasite"/>
        </authorList>
    </citation>
    <scope>IDENTIFICATION</scope>
    <source>
        <strain evidence="15">pt0022</strain>
    </source>
</reference>
<evidence type="ECO:0000256" key="12">
    <source>
        <dbReference type="RuleBase" id="RU000304"/>
    </source>
</evidence>
<dbReference type="InterPro" id="IPR008271">
    <property type="entry name" value="Ser/Thr_kinase_AS"/>
</dbReference>
<dbReference type="InterPro" id="IPR030616">
    <property type="entry name" value="Aur-like"/>
</dbReference>
<comment type="catalytic activity">
    <reaction evidence="7 13">
        <text>L-seryl-[protein] + ATP = O-phospho-L-seryl-[protein] + ADP + H(+)</text>
        <dbReference type="Rhea" id="RHEA:17989"/>
        <dbReference type="Rhea" id="RHEA-COMP:9863"/>
        <dbReference type="Rhea" id="RHEA-COMP:11604"/>
        <dbReference type="ChEBI" id="CHEBI:15378"/>
        <dbReference type="ChEBI" id="CHEBI:29999"/>
        <dbReference type="ChEBI" id="CHEBI:30616"/>
        <dbReference type="ChEBI" id="CHEBI:83421"/>
        <dbReference type="ChEBI" id="CHEBI:456216"/>
        <dbReference type="EC" id="2.7.11.1"/>
    </reaction>
</comment>
<sequence>MDKQSTSTVDSTTTTTATTTTTVATTTTTTATNLLYTISNVRPNIRQWSLDDFEIGRALGKGRFGNVYLAREIESKFVVALKVVYKSQLEQNNLRRQLRREIEIQYHLRHPNILRLYGYFHDDDRVYLVLEFAPKGNLFQHLQVVSMDYLKFNLFLYISSKNEKFDRLCSMKTFPPELAAKYMYQLASAMEYCQQKKVLHRDLKPENVLISARNNLKISDFGWSVHEPSSRRNTVCGTLDYLAPEMAPEKTHDSKVDNWSLGVMLYEFLVGKPAFEAVTAELTLINIHNCRYTIPDSVPNGAKDLISRLLQKDPMKRLPLADVLKHPWIQEMTAKDSNEKCEY</sequence>
<dbReference type="PROSITE" id="PS00107">
    <property type="entry name" value="PROTEIN_KINASE_ATP"/>
    <property type="match status" value="1"/>
</dbReference>
<evidence type="ECO:0000256" key="4">
    <source>
        <dbReference type="ARBA" id="ARBA00022777"/>
    </source>
</evidence>
<accession>A0A1I8EGP9</accession>
<dbReference type="CDD" id="cd14007">
    <property type="entry name" value="STKc_Aurora"/>
    <property type="match status" value="1"/>
</dbReference>
<name>A0A1I8EGP9_WUCBA</name>
<dbReference type="SMART" id="SM00220">
    <property type="entry name" value="S_TKc"/>
    <property type="match status" value="1"/>
</dbReference>
<feature type="binding site" evidence="9">
    <location>
        <position position="220"/>
    </location>
    <ligand>
        <name>ATP</name>
        <dbReference type="ChEBI" id="CHEBI:30616"/>
    </ligand>
</feature>
<dbReference type="GO" id="GO:0004674">
    <property type="term" value="F:protein serine/threonine kinase activity"/>
    <property type="evidence" value="ECO:0007669"/>
    <property type="project" value="UniProtKB-KW"/>
</dbReference>
<evidence type="ECO:0000256" key="9">
    <source>
        <dbReference type="PIRSR" id="PIRSR630616-2"/>
    </source>
</evidence>
<dbReference type="Gene3D" id="1.10.510.10">
    <property type="entry name" value="Transferase(Phosphotransferase) domain 1"/>
    <property type="match status" value="1"/>
</dbReference>
<dbReference type="InterPro" id="IPR017441">
    <property type="entry name" value="Protein_kinase_ATP_BS"/>
</dbReference>
<evidence type="ECO:0000313" key="15">
    <source>
        <dbReference type="WBParaSite" id="maker-PairedContig_1854-snap-gene-0.13-mRNA-1"/>
    </source>
</evidence>
<keyword evidence="5 9" id="KW-0067">ATP-binding</keyword>
<keyword evidence="4 13" id="KW-0418">Kinase</keyword>
<evidence type="ECO:0000256" key="7">
    <source>
        <dbReference type="ARBA" id="ARBA00048679"/>
    </source>
</evidence>
<feature type="binding site" evidence="9">
    <location>
        <begin position="206"/>
        <end position="207"/>
    </location>
    <ligand>
        <name>ATP</name>
        <dbReference type="ChEBI" id="CHEBI:30616"/>
    </ligand>
</feature>
<dbReference type="EC" id="2.7.11.1" evidence="13"/>
<dbReference type="SUPFAM" id="SSF56112">
    <property type="entry name" value="Protein kinase-like (PK-like)"/>
    <property type="match status" value="1"/>
</dbReference>
<dbReference type="InterPro" id="IPR000719">
    <property type="entry name" value="Prot_kinase_dom"/>
</dbReference>
<dbReference type="AlphaFoldDB" id="A0A1I8EGP9"/>
<feature type="binding site" evidence="9 11">
    <location>
        <position position="82"/>
    </location>
    <ligand>
        <name>ATP</name>
        <dbReference type="ChEBI" id="CHEBI:30616"/>
    </ligand>
</feature>
<dbReference type="PROSITE" id="PS50011">
    <property type="entry name" value="PROTEIN_KINASE_DOM"/>
    <property type="match status" value="1"/>
</dbReference>
<keyword evidence="3 9" id="KW-0547">Nucleotide-binding</keyword>
<dbReference type="Gene3D" id="3.30.200.20">
    <property type="entry name" value="Phosphorylase Kinase, domain 1"/>
    <property type="match status" value="1"/>
</dbReference>
<dbReference type="Pfam" id="PF00069">
    <property type="entry name" value="Pkinase"/>
    <property type="match status" value="1"/>
</dbReference>
<evidence type="ECO:0000256" key="1">
    <source>
        <dbReference type="ARBA" id="ARBA00022527"/>
    </source>
</evidence>
<evidence type="ECO:0000259" key="14">
    <source>
        <dbReference type="PROSITE" id="PS50011"/>
    </source>
</evidence>
<evidence type="ECO:0000256" key="8">
    <source>
        <dbReference type="PIRSR" id="PIRSR630616-1"/>
    </source>
</evidence>
<evidence type="ECO:0000256" key="5">
    <source>
        <dbReference type="ARBA" id="ARBA00022840"/>
    </source>
</evidence>
<feature type="binding site" evidence="9">
    <location>
        <position position="63"/>
    </location>
    <ligand>
        <name>ATP</name>
        <dbReference type="ChEBI" id="CHEBI:30616"/>
    </ligand>
</feature>
<evidence type="ECO:0000256" key="3">
    <source>
        <dbReference type="ARBA" id="ARBA00022741"/>
    </source>
</evidence>
<evidence type="ECO:0000256" key="6">
    <source>
        <dbReference type="ARBA" id="ARBA00047899"/>
    </source>
</evidence>
<evidence type="ECO:0000256" key="13">
    <source>
        <dbReference type="RuleBase" id="RU367134"/>
    </source>
</evidence>
<dbReference type="FunFam" id="3.30.200.20:FF:000042">
    <property type="entry name" value="Aurora kinase A"/>
    <property type="match status" value="1"/>
</dbReference>
<evidence type="ECO:0000256" key="2">
    <source>
        <dbReference type="ARBA" id="ARBA00022679"/>
    </source>
</evidence>
<feature type="active site" description="Proton acceptor" evidence="8">
    <location>
        <position position="202"/>
    </location>
</feature>
<dbReference type="InterPro" id="IPR011009">
    <property type="entry name" value="Kinase-like_dom_sf"/>
</dbReference>
<dbReference type="PROSITE" id="PS00108">
    <property type="entry name" value="PROTEIN_KINASE_ST"/>
    <property type="match status" value="1"/>
</dbReference>
<organism evidence="15">
    <name type="scientific">Wuchereria bancrofti</name>
    <dbReference type="NCBI Taxonomy" id="6293"/>
    <lineage>
        <taxon>Eukaryota</taxon>
        <taxon>Metazoa</taxon>
        <taxon>Ecdysozoa</taxon>
        <taxon>Nematoda</taxon>
        <taxon>Chromadorea</taxon>
        <taxon>Rhabditida</taxon>
        <taxon>Spirurina</taxon>
        <taxon>Spiruromorpha</taxon>
        <taxon>Filarioidea</taxon>
        <taxon>Onchocercidae</taxon>
        <taxon>Wuchereria</taxon>
    </lineage>
</organism>
<protein>
    <recommendedName>
        <fullName evidence="13">Aurora kinase</fullName>
        <ecNumber evidence="13">2.7.11.1</ecNumber>
    </recommendedName>
</protein>
<evidence type="ECO:0000256" key="11">
    <source>
        <dbReference type="PROSITE-ProRule" id="PRU10141"/>
    </source>
</evidence>
<keyword evidence="1 12" id="KW-0723">Serine/threonine-protein kinase</keyword>
<comment type="similarity">
    <text evidence="13">Belongs to the protein kinase superfamily. Ser/Thr protein kinase family. Aurora subfamily.</text>
</comment>
<dbReference type="PANTHER" id="PTHR24350">
    <property type="entry name" value="SERINE/THREONINE-PROTEIN KINASE IAL-RELATED"/>
    <property type="match status" value="1"/>
</dbReference>
<feature type="cross-link" description="Glycyl lysine isopeptide (Lys-Gly) (interchain with G-Cter in SUMO2)" evidence="10">
    <location>
        <position position="204"/>
    </location>
</feature>
<dbReference type="STRING" id="6293.A0A1I8EGP9"/>
<feature type="binding site" evidence="9">
    <location>
        <begin position="131"/>
        <end position="133"/>
    </location>
    <ligand>
        <name>ATP</name>
        <dbReference type="ChEBI" id="CHEBI:30616"/>
    </ligand>
</feature>
<comment type="catalytic activity">
    <reaction evidence="6 13">
        <text>L-threonyl-[protein] + ATP = O-phospho-L-threonyl-[protein] + ADP + H(+)</text>
        <dbReference type="Rhea" id="RHEA:46608"/>
        <dbReference type="Rhea" id="RHEA-COMP:11060"/>
        <dbReference type="Rhea" id="RHEA-COMP:11605"/>
        <dbReference type="ChEBI" id="CHEBI:15378"/>
        <dbReference type="ChEBI" id="CHEBI:30013"/>
        <dbReference type="ChEBI" id="CHEBI:30616"/>
        <dbReference type="ChEBI" id="CHEBI:61977"/>
        <dbReference type="ChEBI" id="CHEBI:456216"/>
        <dbReference type="EC" id="2.7.11.1"/>
    </reaction>
</comment>
<evidence type="ECO:0000256" key="10">
    <source>
        <dbReference type="PIRSR" id="PIRSR630616-3"/>
    </source>
</evidence>